<dbReference type="EMBL" id="FNNC01000007">
    <property type="protein sequence ID" value="SDW95132.1"/>
    <property type="molecule type" value="Genomic_DNA"/>
</dbReference>
<dbReference type="AlphaFoldDB" id="A0A1H2XQE5"/>
<accession>A0A1H2XQE5</accession>
<dbReference type="Proteomes" id="UP000199488">
    <property type="component" value="Unassembled WGS sequence"/>
</dbReference>
<sequence length="89" mass="10060">MAQFTFKCRTCGTFESWMVTKGARVNEAPCPLCGETSGRVFQPVHVSKMDAKVKSRIESGMQPKTVQRKDLPAKQRQLQRAPRPWQAGH</sequence>
<protein>
    <recommendedName>
        <fullName evidence="4">Regulatory protein, FmdB family</fullName>
    </recommendedName>
</protein>
<feature type="region of interest" description="Disordered" evidence="1">
    <location>
        <begin position="58"/>
        <end position="89"/>
    </location>
</feature>
<evidence type="ECO:0008006" key="4">
    <source>
        <dbReference type="Google" id="ProtNLM"/>
    </source>
</evidence>
<evidence type="ECO:0000313" key="2">
    <source>
        <dbReference type="EMBL" id="SDW95132.1"/>
    </source>
</evidence>
<proteinExistence type="predicted"/>
<evidence type="ECO:0000256" key="1">
    <source>
        <dbReference type="SAM" id="MobiDB-lite"/>
    </source>
</evidence>
<keyword evidence="3" id="KW-1185">Reference proteome</keyword>
<dbReference type="RefSeq" id="WP_091616538.1">
    <property type="nucleotide sequence ID" value="NZ_FNNC01000007.1"/>
</dbReference>
<dbReference type="OrthoDB" id="9813321at2"/>
<reference evidence="2 3" key="1">
    <citation type="submission" date="2016-10" db="EMBL/GenBank/DDBJ databases">
        <authorList>
            <person name="de Groot N.N."/>
        </authorList>
    </citation>
    <scope>NUCLEOTIDE SEQUENCE [LARGE SCALE GENOMIC DNA]</scope>
    <source>
        <strain evidence="2 3">DSM 23126</strain>
    </source>
</reference>
<organism evidence="2 3">
    <name type="scientific">Marinococcus luteus</name>
    <dbReference type="NCBI Taxonomy" id="1122204"/>
    <lineage>
        <taxon>Bacteria</taxon>
        <taxon>Bacillati</taxon>
        <taxon>Bacillota</taxon>
        <taxon>Bacilli</taxon>
        <taxon>Bacillales</taxon>
        <taxon>Bacillaceae</taxon>
        <taxon>Marinococcus</taxon>
    </lineage>
</organism>
<name>A0A1H2XQE5_9BACI</name>
<evidence type="ECO:0000313" key="3">
    <source>
        <dbReference type="Proteomes" id="UP000199488"/>
    </source>
</evidence>
<dbReference type="STRING" id="1122204.SAMN05421781_2869"/>
<gene>
    <name evidence="2" type="ORF">SAMN05421781_2869</name>
</gene>